<feature type="transmembrane region" description="Helical" evidence="13">
    <location>
        <begin position="182"/>
        <end position="198"/>
    </location>
</feature>
<evidence type="ECO:0000256" key="6">
    <source>
        <dbReference type="ARBA" id="ARBA00022826"/>
    </source>
</evidence>
<evidence type="ECO:0000256" key="1">
    <source>
        <dbReference type="ARBA" id="ARBA00004141"/>
    </source>
</evidence>
<gene>
    <name evidence="14" type="ORF">ACFS29_01060</name>
</gene>
<proteinExistence type="inferred from homology"/>
<keyword evidence="4" id="KW-0633">Potassium transport</keyword>
<dbReference type="PANTHER" id="PTHR31462">
    <property type="entry name" value="ENDOSOMAL/LYSOSOMAL POTASSIUM CHANNEL TMEM175"/>
    <property type="match status" value="1"/>
</dbReference>
<keyword evidence="7" id="KW-0630">Potassium</keyword>
<reference evidence="15" key="1">
    <citation type="journal article" date="2019" name="Int. J. Syst. Evol. Microbiol.">
        <title>The Global Catalogue of Microorganisms (GCM) 10K type strain sequencing project: providing services to taxonomists for standard genome sequencing and annotation.</title>
        <authorList>
            <consortium name="The Broad Institute Genomics Platform"/>
            <consortium name="The Broad Institute Genome Sequencing Center for Infectious Disease"/>
            <person name="Wu L."/>
            <person name="Ma J."/>
        </authorList>
    </citation>
    <scope>NUCLEOTIDE SEQUENCE [LARGE SCALE GENOMIC DNA]</scope>
    <source>
        <strain evidence="15">KCTC 32514</strain>
    </source>
</reference>
<dbReference type="InterPro" id="IPR010617">
    <property type="entry name" value="TMEM175-like"/>
</dbReference>
<evidence type="ECO:0000256" key="9">
    <source>
        <dbReference type="ARBA" id="ARBA00023065"/>
    </source>
</evidence>
<keyword evidence="5 13" id="KW-0812">Transmembrane</keyword>
<organism evidence="14 15">
    <name type="scientific">Psychroserpens luteus</name>
    <dbReference type="NCBI Taxonomy" id="1434066"/>
    <lineage>
        <taxon>Bacteria</taxon>
        <taxon>Pseudomonadati</taxon>
        <taxon>Bacteroidota</taxon>
        <taxon>Flavobacteriia</taxon>
        <taxon>Flavobacteriales</taxon>
        <taxon>Flavobacteriaceae</taxon>
        <taxon>Psychroserpens</taxon>
    </lineage>
</organism>
<dbReference type="PANTHER" id="PTHR31462:SF5">
    <property type="entry name" value="ENDOSOMAL_LYSOSOMAL PROTON CHANNEL TMEM175"/>
    <property type="match status" value="1"/>
</dbReference>
<feature type="transmembrane region" description="Helical" evidence="13">
    <location>
        <begin position="116"/>
        <end position="138"/>
    </location>
</feature>
<evidence type="ECO:0000256" key="13">
    <source>
        <dbReference type="SAM" id="Phobius"/>
    </source>
</evidence>
<evidence type="ECO:0000256" key="8">
    <source>
        <dbReference type="ARBA" id="ARBA00022989"/>
    </source>
</evidence>
<evidence type="ECO:0000313" key="15">
    <source>
        <dbReference type="Proteomes" id="UP001597548"/>
    </source>
</evidence>
<comment type="similarity">
    <text evidence="2">Belongs to the TMEM175 family.</text>
</comment>
<dbReference type="Proteomes" id="UP001597548">
    <property type="component" value="Unassembled WGS sequence"/>
</dbReference>
<evidence type="ECO:0000256" key="3">
    <source>
        <dbReference type="ARBA" id="ARBA00022448"/>
    </source>
</evidence>
<name>A0ABW5ZRA6_9FLAO</name>
<sequence>MKDLIFDKNRVINFSDAVFSIAMTLLVLEVGIPSVKAISTYDTWELLQYRIPNFIGFIVSFLVTALYWVSHLRSMKFVTKVDSKLLWLNIFLLLFIVLMPFSTGLYVGGFDYVGPFVFYCFNLTGIGIFNFLLISYIIKKEKGHPELTPHAIKWYTYTALNALIIWILAGVLAFILPLVAKMIFILIFIIQFIINRNYRIKENK</sequence>
<evidence type="ECO:0000256" key="4">
    <source>
        <dbReference type="ARBA" id="ARBA00022538"/>
    </source>
</evidence>
<dbReference type="Pfam" id="PF06736">
    <property type="entry name" value="TMEM175"/>
    <property type="match status" value="1"/>
</dbReference>
<evidence type="ECO:0000256" key="2">
    <source>
        <dbReference type="ARBA" id="ARBA00006920"/>
    </source>
</evidence>
<comment type="catalytic activity">
    <reaction evidence="12">
        <text>K(+)(in) = K(+)(out)</text>
        <dbReference type="Rhea" id="RHEA:29463"/>
        <dbReference type="ChEBI" id="CHEBI:29103"/>
    </reaction>
</comment>
<feature type="transmembrane region" description="Helical" evidence="13">
    <location>
        <begin position="90"/>
        <end position="110"/>
    </location>
</feature>
<accession>A0ABW5ZRA6</accession>
<keyword evidence="10 13" id="KW-0472">Membrane</keyword>
<keyword evidence="11" id="KW-0407">Ion channel</keyword>
<dbReference type="EMBL" id="JBHUOS010000001">
    <property type="protein sequence ID" value="MFD2914213.1"/>
    <property type="molecule type" value="Genomic_DNA"/>
</dbReference>
<comment type="subcellular location">
    <subcellularLocation>
        <location evidence="1">Membrane</location>
        <topology evidence="1">Multi-pass membrane protein</topology>
    </subcellularLocation>
</comment>
<protein>
    <submittedName>
        <fullName evidence="14">TMEM175 family protein</fullName>
    </submittedName>
</protein>
<evidence type="ECO:0000256" key="10">
    <source>
        <dbReference type="ARBA" id="ARBA00023136"/>
    </source>
</evidence>
<evidence type="ECO:0000256" key="5">
    <source>
        <dbReference type="ARBA" id="ARBA00022692"/>
    </source>
</evidence>
<keyword evidence="8 13" id="KW-1133">Transmembrane helix</keyword>
<evidence type="ECO:0000313" key="14">
    <source>
        <dbReference type="EMBL" id="MFD2914213.1"/>
    </source>
</evidence>
<keyword evidence="6" id="KW-0631">Potassium channel</keyword>
<feature type="transmembrane region" description="Helical" evidence="13">
    <location>
        <begin position="51"/>
        <end position="69"/>
    </location>
</feature>
<evidence type="ECO:0000256" key="7">
    <source>
        <dbReference type="ARBA" id="ARBA00022958"/>
    </source>
</evidence>
<dbReference type="RefSeq" id="WP_194507301.1">
    <property type="nucleotide sequence ID" value="NZ_JADILU010000002.1"/>
</dbReference>
<feature type="transmembrane region" description="Helical" evidence="13">
    <location>
        <begin position="12"/>
        <end position="31"/>
    </location>
</feature>
<keyword evidence="15" id="KW-1185">Reference proteome</keyword>
<evidence type="ECO:0000256" key="12">
    <source>
        <dbReference type="ARBA" id="ARBA00034430"/>
    </source>
</evidence>
<evidence type="ECO:0000256" key="11">
    <source>
        <dbReference type="ARBA" id="ARBA00023303"/>
    </source>
</evidence>
<keyword evidence="9" id="KW-0406">Ion transport</keyword>
<keyword evidence="3" id="KW-0813">Transport</keyword>
<comment type="caution">
    <text evidence="14">The sequence shown here is derived from an EMBL/GenBank/DDBJ whole genome shotgun (WGS) entry which is preliminary data.</text>
</comment>